<dbReference type="CDD" id="cd10527">
    <property type="entry name" value="SET_LSMT"/>
    <property type="match status" value="1"/>
</dbReference>
<comment type="caution">
    <text evidence="1">The sequence shown here is derived from an EMBL/GenBank/DDBJ whole genome shotgun (WGS) entry which is preliminary data.</text>
</comment>
<dbReference type="SUPFAM" id="SSF82199">
    <property type="entry name" value="SET domain"/>
    <property type="match status" value="1"/>
</dbReference>
<dbReference type="GO" id="GO:0016279">
    <property type="term" value="F:protein-lysine N-methyltransferase activity"/>
    <property type="evidence" value="ECO:0007669"/>
    <property type="project" value="TreeGrafter"/>
</dbReference>
<dbReference type="PANTHER" id="PTHR13271:SF76">
    <property type="entry name" value="SET DOMAIN-CONTAINING PROTEIN 8"/>
    <property type="match status" value="1"/>
</dbReference>
<dbReference type="Gene3D" id="3.90.1410.10">
    <property type="entry name" value="set domain protein methyltransferase, domain 1"/>
    <property type="match status" value="1"/>
</dbReference>
<dbReference type="InterPro" id="IPR046341">
    <property type="entry name" value="SET_dom_sf"/>
</dbReference>
<evidence type="ECO:0008006" key="3">
    <source>
        <dbReference type="Google" id="ProtNLM"/>
    </source>
</evidence>
<evidence type="ECO:0000313" key="2">
    <source>
        <dbReference type="Proteomes" id="UP000557566"/>
    </source>
</evidence>
<protein>
    <recommendedName>
        <fullName evidence="3">SET domain protein</fullName>
    </recommendedName>
</protein>
<proteinExistence type="predicted"/>
<dbReference type="GO" id="GO:0005634">
    <property type="term" value="C:nucleus"/>
    <property type="evidence" value="ECO:0007669"/>
    <property type="project" value="TreeGrafter"/>
</dbReference>
<name>A0A8H4PPV0_9HYPO</name>
<dbReference type="EMBL" id="JAAVMX010000005">
    <property type="protein sequence ID" value="KAF4508238.1"/>
    <property type="molecule type" value="Genomic_DNA"/>
</dbReference>
<keyword evidence="2" id="KW-1185">Reference proteome</keyword>
<accession>A0A8H4PPV0</accession>
<evidence type="ECO:0000313" key="1">
    <source>
        <dbReference type="EMBL" id="KAF4508238.1"/>
    </source>
</evidence>
<dbReference type="OrthoDB" id="441812at2759"/>
<dbReference type="Proteomes" id="UP000557566">
    <property type="component" value="Unassembled WGS sequence"/>
</dbReference>
<organism evidence="1 2">
    <name type="scientific">Ophiocordyceps sinensis</name>
    <dbReference type="NCBI Taxonomy" id="72228"/>
    <lineage>
        <taxon>Eukaryota</taxon>
        <taxon>Fungi</taxon>
        <taxon>Dikarya</taxon>
        <taxon>Ascomycota</taxon>
        <taxon>Pezizomycotina</taxon>
        <taxon>Sordariomycetes</taxon>
        <taxon>Hypocreomycetidae</taxon>
        <taxon>Hypocreales</taxon>
        <taxon>Ophiocordycipitaceae</taxon>
        <taxon>Ophiocordyceps</taxon>
    </lineage>
</organism>
<sequence length="485" mass="53582">MPASSQLPLDAFPAWARLHDVALAGIELQHVDGKGYGFVLNSELQAGQDAQSPWLIVPRELVFSSETVQEYAKVDQNFKQLLQVVGHKSVRIDAMLFLLCHLVHSQRGQASSRSITPTPWTEYVRFLPRSIPTPTMWSEPERLLLKGTSLEAALEAKLSTLADEFDNLGAQTETMPFWNTLLWEHGAASLDDWVLVDAWFRSRCLELPQVGDAMVPGLDMVNHSGSPSGFYEVDGNADVVLLARPDCAAPCGGEVAISYGQNKSAAEMLFSYGFIDRDGTTHSLTLPLDPFPDDPLAKAKVHVFGRPRTFKVTRDDQRLEWQSPFVHLMCLNEEDGLEFRIVQDTGGKGQLRLLWQGDDVTGRASDLETLVQDHPLCQVFRLRAVAVLLERIETQLAKLKGDPSDDKLQPLIAAGLLREECIAAARTLRQAETGLLEAAVEALESEKSTLLTHDQVVAYLGAMEDGRNDEAPLGTTHNEGEDDFS</sequence>
<dbReference type="AlphaFoldDB" id="A0A8H4PPV0"/>
<gene>
    <name evidence="1" type="ORF">G6O67_004645</name>
</gene>
<dbReference type="InterPro" id="IPR050600">
    <property type="entry name" value="SETD3_SETD6_MTase"/>
</dbReference>
<dbReference type="PANTHER" id="PTHR13271">
    <property type="entry name" value="UNCHARACTERIZED PUTATIVE METHYLTRANSFERASE"/>
    <property type="match status" value="1"/>
</dbReference>
<reference evidence="1 2" key="1">
    <citation type="journal article" date="2020" name="Genome Biol. Evol.">
        <title>A new high-quality draft genome assembly of the Chinese cordyceps Ophiocordyceps sinensis.</title>
        <authorList>
            <person name="Shu R."/>
            <person name="Zhang J."/>
            <person name="Meng Q."/>
            <person name="Zhang H."/>
            <person name="Zhou G."/>
            <person name="Li M."/>
            <person name="Wu P."/>
            <person name="Zhao Y."/>
            <person name="Chen C."/>
            <person name="Qin Q."/>
        </authorList>
    </citation>
    <scope>NUCLEOTIDE SEQUENCE [LARGE SCALE GENOMIC DNA]</scope>
    <source>
        <strain evidence="1 2">IOZ07</strain>
    </source>
</reference>